<reference evidence="6 7" key="1">
    <citation type="submission" date="2019-05" db="EMBL/GenBank/DDBJ databases">
        <title>Streptomyces sp. NEAU-C151, a novel actinomycete isolated from soil.</title>
        <authorList>
            <person name="Han L."/>
            <person name="Jiang H."/>
        </authorList>
    </citation>
    <scope>NUCLEOTIDE SEQUENCE [LARGE SCALE GENOMIC DNA]</scope>
    <source>
        <strain evidence="6 7">NEAU-C151</strain>
    </source>
</reference>
<keyword evidence="1 5" id="KW-0732">Signal</keyword>
<proteinExistence type="predicted"/>
<dbReference type="InterPro" id="IPR013519">
    <property type="entry name" value="Int_alpha_beta-p"/>
</dbReference>
<evidence type="ECO:0000256" key="5">
    <source>
        <dbReference type="SAM" id="SignalP"/>
    </source>
</evidence>
<protein>
    <recommendedName>
        <fullName evidence="8">Integrin-like protein</fullName>
    </recommendedName>
</protein>
<dbReference type="PANTHER" id="PTHR23221">
    <property type="entry name" value="GLYCOSYLPHOSPHATIDYLINOSITOL PHOSPHOLIPASE D"/>
    <property type="match status" value="1"/>
</dbReference>
<organism evidence="6 7">
    <name type="scientific">Streptomyces montanus</name>
    <dbReference type="NCBI Taxonomy" id="2580423"/>
    <lineage>
        <taxon>Bacteria</taxon>
        <taxon>Bacillati</taxon>
        <taxon>Actinomycetota</taxon>
        <taxon>Actinomycetes</taxon>
        <taxon>Kitasatosporales</taxon>
        <taxon>Streptomycetaceae</taxon>
        <taxon>Streptomyces</taxon>
    </lineage>
</organism>
<evidence type="ECO:0000313" key="6">
    <source>
        <dbReference type="EMBL" id="TLS46933.1"/>
    </source>
</evidence>
<dbReference type="Gene3D" id="2.130.10.130">
    <property type="entry name" value="Integrin alpha, N-terminal"/>
    <property type="match status" value="4"/>
</dbReference>
<feature type="chain" id="PRO_5024397999" description="Integrin-like protein" evidence="5">
    <location>
        <begin position="33"/>
        <end position="493"/>
    </location>
</feature>
<dbReference type="PROSITE" id="PS51470">
    <property type="entry name" value="FG_GAP"/>
    <property type="match status" value="2"/>
</dbReference>
<comment type="caution">
    <text evidence="6">The sequence shown here is derived from an EMBL/GenBank/DDBJ whole genome shotgun (WGS) entry which is preliminary data.</text>
</comment>
<evidence type="ECO:0000313" key="7">
    <source>
        <dbReference type="Proteomes" id="UP000305906"/>
    </source>
</evidence>
<sequence length="493" mass="49296">MHKKHLRLALATATAAALTGGLLTFTAATATAGDSVHHPVADFNNDGYGDVAYSAGYATVGGKRGAGQIVALYGSASGVTSTKRATISQNTTGVPGNAETGDGFGWVSAYGDFNSDGFDDLAVSAPYEDVDGDTDGGTVLVAWGSASGLSGATTVKDPAVSSHDRWGAALAAGDFDGDGTEDLAVGSSSNRVYVFKGGISKTGTYGGRYSFTTDIQSGGGAGTINLTAGDANGDQRTDLVVDGYETDSDYGWNTNFYVPGSASGLDAASARELKRGVITGIADVNGDGFGDIVTGQDWDPAKAGSGDPSMPETSTGGKVHIIYGSADGPATTVAVTQDSGNVPGSSERGDFFGSELSLGDINGDGYADLAAGAPGENLNSVVNTGAVTVLYGSASGLDTSSGYQYFAQSSYGVPGTDEKDDLFGGEVKLTDVNGDGKADLTVGAYGENDFNGSLVYLPSSGARITTVGARSLSASSVGVSTDAQPVFGANAAN</sequence>
<accession>A0A5R9G1W5</accession>
<keyword evidence="2" id="KW-0677">Repeat</keyword>
<keyword evidence="4" id="KW-0325">Glycoprotein</keyword>
<dbReference type="Pfam" id="PF13517">
    <property type="entry name" value="FG-GAP_3"/>
    <property type="match status" value="1"/>
</dbReference>
<dbReference type="SMART" id="SM00191">
    <property type="entry name" value="Int_alpha"/>
    <property type="match status" value="5"/>
</dbReference>
<dbReference type="EMBL" id="VBZC01000006">
    <property type="protein sequence ID" value="TLS46933.1"/>
    <property type="molecule type" value="Genomic_DNA"/>
</dbReference>
<dbReference type="GO" id="GO:0008305">
    <property type="term" value="C:integrin complex"/>
    <property type="evidence" value="ECO:0007669"/>
    <property type="project" value="InterPro"/>
</dbReference>
<dbReference type="AlphaFoldDB" id="A0A5R9G1W5"/>
<dbReference type="Proteomes" id="UP000305906">
    <property type="component" value="Unassembled WGS sequence"/>
</dbReference>
<dbReference type="Pfam" id="PF01839">
    <property type="entry name" value="FG-GAP"/>
    <property type="match status" value="3"/>
</dbReference>
<dbReference type="InterPro" id="IPR013517">
    <property type="entry name" value="FG-GAP"/>
</dbReference>
<keyword evidence="3" id="KW-0378">Hydrolase</keyword>
<evidence type="ECO:0008006" key="8">
    <source>
        <dbReference type="Google" id="ProtNLM"/>
    </source>
</evidence>
<dbReference type="PRINTS" id="PR01185">
    <property type="entry name" value="INTEGRINA"/>
</dbReference>
<feature type="signal peptide" evidence="5">
    <location>
        <begin position="1"/>
        <end position="32"/>
    </location>
</feature>
<dbReference type="PANTHER" id="PTHR23221:SF7">
    <property type="entry name" value="PHOSPHATIDYLINOSITOL-GLYCAN-SPECIFIC PHOSPHOLIPASE D"/>
    <property type="match status" value="1"/>
</dbReference>
<dbReference type="RefSeq" id="WP_138044296.1">
    <property type="nucleotide sequence ID" value="NZ_VBZC01000006.1"/>
</dbReference>
<dbReference type="GO" id="GO:0016787">
    <property type="term" value="F:hydrolase activity"/>
    <property type="evidence" value="ECO:0007669"/>
    <property type="project" value="UniProtKB-KW"/>
</dbReference>
<dbReference type="InterPro" id="IPR000413">
    <property type="entry name" value="Integrin_alpha"/>
</dbReference>
<name>A0A5R9G1W5_9ACTN</name>
<dbReference type="GO" id="GO:0007155">
    <property type="term" value="P:cell adhesion"/>
    <property type="evidence" value="ECO:0007669"/>
    <property type="project" value="InterPro"/>
</dbReference>
<evidence type="ECO:0000256" key="2">
    <source>
        <dbReference type="ARBA" id="ARBA00022737"/>
    </source>
</evidence>
<keyword evidence="7" id="KW-1185">Reference proteome</keyword>
<dbReference type="InterPro" id="IPR028994">
    <property type="entry name" value="Integrin_alpha_N"/>
</dbReference>
<evidence type="ECO:0000256" key="3">
    <source>
        <dbReference type="ARBA" id="ARBA00022801"/>
    </source>
</evidence>
<evidence type="ECO:0000256" key="1">
    <source>
        <dbReference type="ARBA" id="ARBA00022729"/>
    </source>
</evidence>
<gene>
    <name evidence="6" type="ORF">FE633_07580</name>
</gene>
<dbReference type="SUPFAM" id="SSF69318">
    <property type="entry name" value="Integrin alpha N-terminal domain"/>
    <property type="match status" value="1"/>
</dbReference>
<evidence type="ECO:0000256" key="4">
    <source>
        <dbReference type="ARBA" id="ARBA00023180"/>
    </source>
</evidence>